<dbReference type="GO" id="GO:0006310">
    <property type="term" value="P:DNA recombination"/>
    <property type="evidence" value="ECO:0007669"/>
    <property type="project" value="UniProtKB-KW"/>
</dbReference>
<dbReference type="STRING" id="590652.BST39_24390"/>
<dbReference type="EMBL" id="MVIE01000046">
    <property type="protein sequence ID" value="ORB34292.1"/>
    <property type="molecule type" value="Genomic_DNA"/>
</dbReference>
<evidence type="ECO:0000259" key="4">
    <source>
        <dbReference type="PROSITE" id="PS51898"/>
    </source>
</evidence>
<dbReference type="Pfam" id="PF00589">
    <property type="entry name" value="Phage_integrase"/>
    <property type="match status" value="1"/>
</dbReference>
<evidence type="ECO:0000313" key="5">
    <source>
        <dbReference type="EMBL" id="ORB34292.1"/>
    </source>
</evidence>
<dbReference type="RefSeq" id="WP_083175053.1">
    <property type="nucleotide sequence ID" value="NZ_AP022619.1"/>
</dbReference>
<sequence length="441" mass="47986">MAYIRELPNGRYKVCWRENARDDYGAPIVGKYVQRAETCADYKAAERRKVAIETAAEIGQSPSEARVAATRTLGAYARDYFGSLRGIISNRTLDGYIGLYRVHIQDDLGSRPVGSIRVADVKRLRAELLSTNAIGRKYQRNPKTAAQVLGVLRRILDTAVENGAIAANPAAIVKARGSSAKLHPTRPCDSQADEPGRFVARPLSGEQIAQAADWITRVQCSPVYALAVVFAAYTGVRAAELAGLQVGDLTLSMHPGTAGAVRVERTKSKRAGAWITDTPKSAKSVRTVPLDGWLADDLRTYLADTHPNAADPKAPLFPGRHSMRAALAAGVDTRDKAARYDYSQPIDCSNVYKRYLAPALQSLKLPASRWHDLRHSFAVMSLSNGEHYMQVSKWLGHSTFTLTLDVYGDYISSSEGGKAAPLARPVAKAAENKVVPLQRNG</sequence>
<gene>
    <name evidence="5" type="ORF">BST39_24390</name>
</gene>
<accession>A0A1X0I4D5</accession>
<dbReference type="Gene3D" id="1.10.150.130">
    <property type="match status" value="1"/>
</dbReference>
<evidence type="ECO:0000313" key="6">
    <source>
        <dbReference type="Proteomes" id="UP000192513"/>
    </source>
</evidence>
<organism evidence="5 6">
    <name type="scientific">Mycobacterium paraseoulense</name>
    <dbReference type="NCBI Taxonomy" id="590652"/>
    <lineage>
        <taxon>Bacteria</taxon>
        <taxon>Bacillati</taxon>
        <taxon>Actinomycetota</taxon>
        <taxon>Actinomycetes</taxon>
        <taxon>Mycobacteriales</taxon>
        <taxon>Mycobacteriaceae</taxon>
        <taxon>Mycobacterium</taxon>
    </lineage>
</organism>
<dbReference type="AlphaFoldDB" id="A0A1X0I4D5"/>
<dbReference type="PANTHER" id="PTHR30349:SF64">
    <property type="entry name" value="PROPHAGE INTEGRASE INTD-RELATED"/>
    <property type="match status" value="1"/>
</dbReference>
<keyword evidence="6" id="KW-1185">Reference proteome</keyword>
<dbReference type="InterPro" id="IPR013762">
    <property type="entry name" value="Integrase-like_cat_sf"/>
</dbReference>
<comment type="caution">
    <text evidence="5">The sequence shown here is derived from an EMBL/GenBank/DDBJ whole genome shotgun (WGS) entry which is preliminary data.</text>
</comment>
<keyword evidence="2" id="KW-0238">DNA-binding</keyword>
<dbReference type="CDD" id="cd01189">
    <property type="entry name" value="INT_ICEBs1_C_like"/>
    <property type="match status" value="1"/>
</dbReference>
<dbReference type="GO" id="GO:0003677">
    <property type="term" value="F:DNA binding"/>
    <property type="evidence" value="ECO:0007669"/>
    <property type="project" value="UniProtKB-KW"/>
</dbReference>
<evidence type="ECO:0000256" key="3">
    <source>
        <dbReference type="ARBA" id="ARBA00023172"/>
    </source>
</evidence>
<proteinExistence type="inferred from homology"/>
<dbReference type="Gene3D" id="1.10.443.10">
    <property type="entry name" value="Intergrase catalytic core"/>
    <property type="match status" value="1"/>
</dbReference>
<dbReference type="InterPro" id="IPR011010">
    <property type="entry name" value="DNA_brk_join_enz"/>
</dbReference>
<dbReference type="GO" id="GO:0015074">
    <property type="term" value="P:DNA integration"/>
    <property type="evidence" value="ECO:0007669"/>
    <property type="project" value="InterPro"/>
</dbReference>
<dbReference type="Proteomes" id="UP000192513">
    <property type="component" value="Unassembled WGS sequence"/>
</dbReference>
<name>A0A1X0I4D5_9MYCO</name>
<dbReference type="InterPro" id="IPR002104">
    <property type="entry name" value="Integrase_catalytic"/>
</dbReference>
<protein>
    <recommendedName>
        <fullName evidence="4">Tyr recombinase domain-containing protein</fullName>
    </recommendedName>
</protein>
<dbReference type="PROSITE" id="PS51898">
    <property type="entry name" value="TYR_RECOMBINASE"/>
    <property type="match status" value="1"/>
</dbReference>
<dbReference type="InterPro" id="IPR010998">
    <property type="entry name" value="Integrase_recombinase_N"/>
</dbReference>
<dbReference type="SUPFAM" id="SSF56349">
    <property type="entry name" value="DNA breaking-rejoining enzymes"/>
    <property type="match status" value="1"/>
</dbReference>
<comment type="similarity">
    <text evidence="1">Belongs to the 'phage' integrase family.</text>
</comment>
<evidence type="ECO:0000256" key="1">
    <source>
        <dbReference type="ARBA" id="ARBA00008857"/>
    </source>
</evidence>
<feature type="domain" description="Tyr recombinase" evidence="4">
    <location>
        <begin position="198"/>
        <end position="421"/>
    </location>
</feature>
<dbReference type="InterPro" id="IPR050090">
    <property type="entry name" value="Tyrosine_recombinase_XerCD"/>
</dbReference>
<reference evidence="5 6" key="1">
    <citation type="submission" date="2017-02" db="EMBL/GenBank/DDBJ databases">
        <title>The new phylogeny of genus Mycobacterium.</title>
        <authorList>
            <person name="Tortoli E."/>
            <person name="Trovato A."/>
            <person name="Cirillo D.M."/>
        </authorList>
    </citation>
    <scope>NUCLEOTIDE SEQUENCE [LARGE SCALE GENOMIC DNA]</scope>
    <source>
        <strain evidence="5 6">DSM 45000</strain>
    </source>
</reference>
<dbReference type="OrthoDB" id="1822491at2"/>
<evidence type="ECO:0000256" key="2">
    <source>
        <dbReference type="ARBA" id="ARBA00023125"/>
    </source>
</evidence>
<keyword evidence="3" id="KW-0233">DNA recombination</keyword>
<dbReference type="PANTHER" id="PTHR30349">
    <property type="entry name" value="PHAGE INTEGRASE-RELATED"/>
    <property type="match status" value="1"/>
</dbReference>